<comment type="caution">
    <text evidence="1">The sequence shown here is derived from an EMBL/GenBank/DDBJ whole genome shotgun (WGS) entry which is preliminary data.</text>
</comment>
<dbReference type="Proteomes" id="UP000268436">
    <property type="component" value="Unassembled WGS sequence"/>
</dbReference>
<protein>
    <submittedName>
        <fullName evidence="1">Uncharacterized protein</fullName>
    </submittedName>
</protein>
<dbReference type="EMBL" id="RYER01000013">
    <property type="protein sequence ID" value="RUO17204.1"/>
    <property type="molecule type" value="Genomic_DNA"/>
</dbReference>
<accession>A0ABY0BLD3</accession>
<name>A0ABY0BLD3_MORCA</name>
<organism evidence="1 2">
    <name type="scientific">Moraxella catarrhalis</name>
    <name type="common">Branhamella catarrhalis</name>
    <dbReference type="NCBI Taxonomy" id="480"/>
    <lineage>
        <taxon>Bacteria</taxon>
        <taxon>Pseudomonadati</taxon>
        <taxon>Pseudomonadota</taxon>
        <taxon>Gammaproteobacteria</taxon>
        <taxon>Moraxellales</taxon>
        <taxon>Moraxellaceae</taxon>
        <taxon>Moraxella</taxon>
    </lineage>
</organism>
<gene>
    <name evidence="1" type="ORF">EJK54_1855</name>
</gene>
<evidence type="ECO:0000313" key="2">
    <source>
        <dbReference type="Proteomes" id="UP000268436"/>
    </source>
</evidence>
<reference evidence="1 2" key="1">
    <citation type="submission" date="2018-12" db="EMBL/GenBank/DDBJ databases">
        <title>Persistence of Moraxella catarrhalis in Chronic Obstructive Pulmonary Disease and Regulation of the Hag/MID Adhesin.</title>
        <authorList>
            <person name="Murphy T."/>
            <person name="Zhao X."/>
            <person name="Vyas G."/>
            <person name="Aluvathingal J."/>
            <person name="Nadendla S."/>
            <person name="Tallon L."/>
            <person name="Tettelin H."/>
        </authorList>
    </citation>
    <scope>NUCLEOTIDE SEQUENCE [LARGE SCALE GENOMIC DNA]</scope>
    <source>
        <strain evidence="1 2">173P27B1</strain>
    </source>
</reference>
<sequence length="37" mass="4221">MDLVCISLVYRLISKPLKQNELISPHMTSMIMIMITG</sequence>
<keyword evidence="2" id="KW-1185">Reference proteome</keyword>
<proteinExistence type="predicted"/>
<evidence type="ECO:0000313" key="1">
    <source>
        <dbReference type="EMBL" id="RUO17204.1"/>
    </source>
</evidence>